<dbReference type="SUPFAM" id="SSF117281">
    <property type="entry name" value="Kelch motif"/>
    <property type="match status" value="1"/>
</dbReference>
<feature type="region of interest" description="Disordered" evidence="1">
    <location>
        <begin position="1261"/>
        <end position="1328"/>
    </location>
</feature>
<dbReference type="EMBL" id="HBFC01005127">
    <property type="protein sequence ID" value="CAD8700156.1"/>
    <property type="molecule type" value="Transcribed_RNA"/>
</dbReference>
<feature type="compositionally biased region" description="Basic residues" evidence="1">
    <location>
        <begin position="1160"/>
        <end position="1171"/>
    </location>
</feature>
<evidence type="ECO:0000313" key="3">
    <source>
        <dbReference type="EMBL" id="CAD8700156.1"/>
    </source>
</evidence>
<dbReference type="PANTHER" id="PTHR23244:SF498">
    <property type="entry name" value="C2 DOMAIN-CONTAINING PROTEIN"/>
    <property type="match status" value="1"/>
</dbReference>
<dbReference type="Pfam" id="PF24681">
    <property type="entry name" value="Kelch_KLHDC2_KLHL20_DRC7"/>
    <property type="match status" value="1"/>
</dbReference>
<dbReference type="PANTHER" id="PTHR23244">
    <property type="entry name" value="KELCH REPEAT DOMAIN"/>
    <property type="match status" value="1"/>
</dbReference>
<feature type="region of interest" description="Disordered" evidence="1">
    <location>
        <begin position="91"/>
        <end position="119"/>
    </location>
</feature>
<organism evidence="3">
    <name type="scientific">Mantoniella antarctica</name>
    <dbReference type="NCBI Taxonomy" id="81844"/>
    <lineage>
        <taxon>Eukaryota</taxon>
        <taxon>Viridiplantae</taxon>
        <taxon>Chlorophyta</taxon>
        <taxon>Mamiellophyceae</taxon>
        <taxon>Mamiellales</taxon>
        <taxon>Mamiellaceae</taxon>
        <taxon>Mantoniella</taxon>
    </lineage>
</organism>
<feature type="signal peptide" evidence="2">
    <location>
        <begin position="1"/>
        <end position="28"/>
    </location>
</feature>
<feature type="compositionally biased region" description="Polar residues" evidence="1">
    <location>
        <begin position="98"/>
        <end position="108"/>
    </location>
</feature>
<name>A0A7S0S9N3_9CHLO</name>
<sequence length="1558" mass="160219">MSPGSRPSRPAPLLALVLLAGFLAGASAGSAVNWLQGQQGEQEPESETASWGGAPSPRGAKRHPANQTRMEDLVKARDTADQDAADDAVLQPSEFPGASQSAQTDTSTKSASARKHRHASASSAVTAVAADGVAHASASGSLDHLAGDVILIHGGLGDGGVSLDSSAVLAGLGTGAAGGLVFCQLRNNNKAKTHMLASSGNAAGENKAYFHGGYKVWNGGDDFEDRNQLSVFDGAMSAWECAGADCERGGETAVLGSEKGDRQGEGKGNARRAASTGAAHTSPGHTSPGRRDGHVAVITPVPVSLPAAAGRKRGGKQRAMVVFGGRDESDVHLDTMYAMGLEDKLWRKIDYKKPAVDVSREVAQGPFDMPAVIKHAHAAGRPFPLARSGATAVVSPDNVMYVFGGFVVEGRLGFNVGELLACDLNTFQFSYPEVSGDLPVRRNKHTAVIDGDAQMWVWGGSVWDHTGGSATYTSTAVHVADLSDPAHVTWRAVATRGMPPSQRRLHSAVHHDGVMYILGGEDFSSKQYLQDVHALDLRTLTWRQPAVAGDAARGGYIRAAALSLEMTHPDAALARCGEGTSRAAVTGELQPRTDRLVTVLEETSSVLGRGPDLDLSAAAMGKGSSDVTAIAAGWMPIPARKGRRTVAAGAPSKLLVETRGMWRIALLANISNVGLVQVGEDDLPGFGGGSGGGGDEETDIVEGADGWVTGRRSAGVRDAFKTETKDADIHAVLPSGDEVTTKLGHHGMHKGGKAKAGSSTAAAFQVAHVDHAKVAFKVSHQDTVAVLDVDHLLAKAEKAAARKAMHKVRRGEEKETFAAAAKAAERRGGDGDVSSEAEAAAQQARMHEAAVEARAVAAAKAEAAVDAKATAAAAVATAKAAEAAEAEAEEDVRAAEAIAARDAKKDATRKGPTMRTPTAAATKEAMKSGRGVDPKKLSMSVDSAYKVLAAAQAKDEARTEDEAEDEEGTSGSSVDAAGASSKPVHRTRMADASTAGAKGSRLLHKVASEPAPATDDDDAVAALGAANGGAGPALRTIVDEHGHIVTVHDDDGGGSAGVRSATDVATSMSYPSGTAPANVDAEDAFPVVDSDLDEGLNHLSAPLGDSEKVVAVRRAPTNAEFDAEIDAVATSASMELGQAMESVPFARLGAAAPELTQAKMRQRAGKHHAAKTGKPSKDNTSTEDDDEISKAVTKATDGGIAADGATAPATPSLSEYGSSVGSNFDWLRKKEEVPTAQERSDAADAIHRELVAKVELEMSKHGAVNSNADDATDAKEAADADEEAQDKASVAVIANEGMTEEKDARTTNATAPADGEQEASAAVAAGAASASDKEAVGDAIDKMIAEEQGAEKRDKKVAAAAAAAAAAVSEGNIKGELGLVDARFVKNSGLHAAASTAATPGSMFSFSNALSTSGAKDAKIEEEALVEVKSLRWREPALGSLRERPGDRYSTEAGSGLPPRSALKPALTVLSIAVLVATLGIAAMRGVADAVSGAFGATHARRGTGAERIPLVVEEGDFGTAPPRTPAEPVGEATWQKAAAARWQNHFGDSYNGLEVNV</sequence>
<feature type="compositionally biased region" description="Acidic residues" evidence="1">
    <location>
        <begin position="958"/>
        <end position="968"/>
    </location>
</feature>
<feature type="region of interest" description="Disordered" evidence="1">
    <location>
        <begin position="35"/>
        <end position="67"/>
    </location>
</feature>
<accession>A0A7S0S9N3</accession>
<dbReference type="InterPro" id="IPR015915">
    <property type="entry name" value="Kelch-typ_b-propeller"/>
</dbReference>
<feature type="compositionally biased region" description="Low complexity" evidence="1">
    <location>
        <begin position="1318"/>
        <end position="1328"/>
    </location>
</feature>
<feature type="region of interest" description="Disordered" evidence="1">
    <location>
        <begin position="952"/>
        <end position="1015"/>
    </location>
</feature>
<feature type="compositionally biased region" description="Polar residues" evidence="1">
    <location>
        <begin position="1212"/>
        <end position="1221"/>
    </location>
</feature>
<protein>
    <submittedName>
        <fullName evidence="3">Uncharacterized protein</fullName>
    </submittedName>
</protein>
<feature type="region of interest" description="Disordered" evidence="1">
    <location>
        <begin position="1159"/>
        <end position="1221"/>
    </location>
</feature>
<feature type="compositionally biased region" description="Low complexity" evidence="1">
    <location>
        <begin position="1195"/>
        <end position="1211"/>
    </location>
</feature>
<gene>
    <name evidence="3" type="ORF">MANT1106_LOCUS2838</name>
</gene>
<feature type="region of interest" description="Disordered" evidence="1">
    <location>
        <begin position="253"/>
        <end position="294"/>
    </location>
</feature>
<proteinExistence type="predicted"/>
<feature type="chain" id="PRO_5031242488" evidence="2">
    <location>
        <begin position="29"/>
        <end position="1558"/>
    </location>
</feature>
<reference evidence="3" key="1">
    <citation type="submission" date="2021-01" db="EMBL/GenBank/DDBJ databases">
        <authorList>
            <person name="Corre E."/>
            <person name="Pelletier E."/>
            <person name="Niang G."/>
            <person name="Scheremetjew M."/>
            <person name="Finn R."/>
            <person name="Kale V."/>
            <person name="Holt S."/>
            <person name="Cochrane G."/>
            <person name="Meng A."/>
            <person name="Brown T."/>
            <person name="Cohen L."/>
        </authorList>
    </citation>
    <scope>NUCLEOTIDE SEQUENCE</scope>
    <source>
        <strain evidence="3">SL-175</strain>
    </source>
</reference>
<feature type="compositionally biased region" description="Basic and acidic residues" evidence="1">
    <location>
        <begin position="924"/>
        <end position="936"/>
    </location>
</feature>
<feature type="region of interest" description="Disordered" evidence="1">
    <location>
        <begin position="903"/>
        <end position="936"/>
    </location>
</feature>
<dbReference type="Gene3D" id="2.120.10.80">
    <property type="entry name" value="Kelch-type beta propeller"/>
    <property type="match status" value="1"/>
</dbReference>
<feature type="compositionally biased region" description="Low complexity" evidence="1">
    <location>
        <begin position="969"/>
        <end position="981"/>
    </location>
</feature>
<keyword evidence="2" id="KW-0732">Signal</keyword>
<evidence type="ECO:0000256" key="2">
    <source>
        <dbReference type="SAM" id="SignalP"/>
    </source>
</evidence>
<evidence type="ECO:0000256" key="1">
    <source>
        <dbReference type="SAM" id="MobiDB-lite"/>
    </source>
</evidence>